<evidence type="ECO:0008006" key="3">
    <source>
        <dbReference type="Google" id="ProtNLM"/>
    </source>
</evidence>
<dbReference type="Proteomes" id="UP000483379">
    <property type="component" value="Unassembled WGS sequence"/>
</dbReference>
<reference evidence="1 2" key="1">
    <citation type="submission" date="2020-02" db="EMBL/GenBank/DDBJ databases">
        <title>Genome sequences of Thiorhodococcus mannitoliphagus and Thiorhodococcus minor, purple sulfur photosynthetic bacteria in the gammaproteobacterial family, Chromatiaceae.</title>
        <authorList>
            <person name="Aviles F.A."/>
            <person name="Meyer T.E."/>
            <person name="Kyndt J.A."/>
        </authorList>
    </citation>
    <scope>NUCLEOTIDE SEQUENCE [LARGE SCALE GENOMIC DNA]</scope>
    <source>
        <strain evidence="1 2">DSM 11518</strain>
    </source>
</reference>
<protein>
    <recommendedName>
        <fullName evidence="3">Transposase domain-containing protein</fullName>
    </recommendedName>
</protein>
<keyword evidence="2" id="KW-1185">Reference proteome</keyword>
<organism evidence="1 2">
    <name type="scientific">Thiorhodococcus minor</name>
    <dbReference type="NCBI Taxonomy" id="57489"/>
    <lineage>
        <taxon>Bacteria</taxon>
        <taxon>Pseudomonadati</taxon>
        <taxon>Pseudomonadota</taxon>
        <taxon>Gammaproteobacteria</taxon>
        <taxon>Chromatiales</taxon>
        <taxon>Chromatiaceae</taxon>
        <taxon>Thiorhodococcus</taxon>
    </lineage>
</organism>
<accession>A0A6M0K7K9</accession>
<dbReference type="EMBL" id="JAAIJQ010000259">
    <property type="protein sequence ID" value="NEV65381.1"/>
    <property type="molecule type" value="Genomic_DNA"/>
</dbReference>
<gene>
    <name evidence="1" type="ORF">G3446_26785</name>
</gene>
<name>A0A6M0K7K9_9GAMM</name>
<proteinExistence type="predicted"/>
<evidence type="ECO:0000313" key="2">
    <source>
        <dbReference type="Proteomes" id="UP000483379"/>
    </source>
</evidence>
<dbReference type="AlphaFoldDB" id="A0A6M0K7K9"/>
<comment type="caution">
    <text evidence="1">The sequence shown here is derived from an EMBL/GenBank/DDBJ whole genome shotgun (WGS) entry which is preliminary data.</text>
</comment>
<evidence type="ECO:0000313" key="1">
    <source>
        <dbReference type="EMBL" id="NEV65381.1"/>
    </source>
</evidence>
<sequence length="57" mass="6121">MMGTRTEAGSRTFTLLASVIETCRQRGHVPWPYLAGVIAERRAGRAATPLPAPMPGL</sequence>